<evidence type="ECO:0000313" key="2">
    <source>
        <dbReference type="EMBL" id="MDR7274245.1"/>
    </source>
</evidence>
<dbReference type="AlphaFoldDB" id="A0AAE4CA40"/>
<comment type="caution">
    <text evidence="2">The sequence shown here is derived from an EMBL/GenBank/DDBJ whole genome shotgun (WGS) entry which is preliminary data.</text>
</comment>
<dbReference type="InterPro" id="IPR037401">
    <property type="entry name" value="SnoaL-like"/>
</dbReference>
<accession>A0AAE4CA40</accession>
<dbReference type="EMBL" id="JAVDYB010000001">
    <property type="protein sequence ID" value="MDR7274245.1"/>
    <property type="molecule type" value="Genomic_DNA"/>
</dbReference>
<evidence type="ECO:0000313" key="3">
    <source>
        <dbReference type="Proteomes" id="UP001183643"/>
    </source>
</evidence>
<name>A0AAE4CA40_9ACTN</name>
<gene>
    <name evidence="2" type="ORF">J2S41_001023</name>
</gene>
<proteinExistence type="predicted"/>
<protein>
    <recommendedName>
        <fullName evidence="1">SnoaL-like domain-containing protein</fullName>
    </recommendedName>
</protein>
<sequence>MDNPVVMRLVKALNDHDLDAVAACFGEDFSAEWPAHPARSFDGPAQVRRNWEVIFAQSPDIQVSITRAVEAGDEVWGEWHYANAGGQELRGVIIVTVRDGLIRHSRFYMEAVDSPGAGVPGGPRIARDTR</sequence>
<feature type="domain" description="SnoaL-like" evidence="1">
    <location>
        <begin position="8"/>
        <end position="103"/>
    </location>
</feature>
<keyword evidence="3" id="KW-1185">Reference proteome</keyword>
<dbReference type="SUPFAM" id="SSF54427">
    <property type="entry name" value="NTF2-like"/>
    <property type="match status" value="1"/>
</dbReference>
<dbReference type="Gene3D" id="3.10.450.50">
    <property type="match status" value="1"/>
</dbReference>
<dbReference type="Pfam" id="PF12680">
    <property type="entry name" value="SnoaL_2"/>
    <property type="match status" value="1"/>
</dbReference>
<dbReference type="Proteomes" id="UP001183643">
    <property type="component" value="Unassembled WGS sequence"/>
</dbReference>
<reference evidence="2" key="1">
    <citation type="submission" date="2023-07" db="EMBL/GenBank/DDBJ databases">
        <title>Sequencing the genomes of 1000 actinobacteria strains.</title>
        <authorList>
            <person name="Klenk H.-P."/>
        </authorList>
    </citation>
    <scope>NUCLEOTIDE SEQUENCE</scope>
    <source>
        <strain evidence="2">DSM 44707</strain>
    </source>
</reference>
<evidence type="ECO:0000259" key="1">
    <source>
        <dbReference type="Pfam" id="PF12680"/>
    </source>
</evidence>
<organism evidence="2 3">
    <name type="scientific">Catenuloplanes atrovinosus</name>
    <dbReference type="NCBI Taxonomy" id="137266"/>
    <lineage>
        <taxon>Bacteria</taxon>
        <taxon>Bacillati</taxon>
        <taxon>Actinomycetota</taxon>
        <taxon>Actinomycetes</taxon>
        <taxon>Micromonosporales</taxon>
        <taxon>Micromonosporaceae</taxon>
        <taxon>Catenuloplanes</taxon>
    </lineage>
</organism>
<dbReference type="RefSeq" id="WP_310363678.1">
    <property type="nucleotide sequence ID" value="NZ_JAVDYB010000001.1"/>
</dbReference>
<dbReference type="InterPro" id="IPR032710">
    <property type="entry name" value="NTF2-like_dom_sf"/>
</dbReference>